<dbReference type="Proteomes" id="UP000465301">
    <property type="component" value="Unassembled WGS sequence"/>
</dbReference>
<evidence type="ECO:0000313" key="6">
    <source>
        <dbReference type="EMBL" id="GFG98897.1"/>
    </source>
</evidence>
<evidence type="ECO:0000256" key="2">
    <source>
        <dbReference type="ARBA" id="ARBA00006484"/>
    </source>
</evidence>
<evidence type="ECO:0000256" key="3">
    <source>
        <dbReference type="ARBA" id="ARBA00022857"/>
    </source>
</evidence>
<accession>A0A7I9ZE46</accession>
<dbReference type="EMBL" id="BLLA01000001">
    <property type="protein sequence ID" value="GFG98897.1"/>
    <property type="molecule type" value="Genomic_DNA"/>
</dbReference>
<comment type="caution">
    <text evidence="6">The sequence shown here is derived from an EMBL/GenBank/DDBJ whole genome shotgun (WGS) entry which is preliminary data.</text>
</comment>
<dbReference type="SUPFAM" id="SSF51735">
    <property type="entry name" value="NAD(P)-binding Rossmann-fold domains"/>
    <property type="match status" value="1"/>
</dbReference>
<dbReference type="PANTHER" id="PTHR42808:SF3">
    <property type="entry name" value="HYDROXYSTEROID DEHYDROGENASE-LIKE PROTEIN 2"/>
    <property type="match status" value="1"/>
</dbReference>
<evidence type="ECO:0000256" key="4">
    <source>
        <dbReference type="ARBA" id="ARBA00023002"/>
    </source>
</evidence>
<keyword evidence="7" id="KW-1185">Reference proteome</keyword>
<keyword evidence="3" id="KW-0521">NADP</keyword>
<dbReference type="NCBIfam" id="NF006133">
    <property type="entry name" value="PRK08278.1"/>
    <property type="match status" value="1"/>
</dbReference>
<proteinExistence type="inferred from homology"/>
<gene>
    <name evidence="6" type="ORF">MTIM_47760</name>
</gene>
<dbReference type="Gene3D" id="3.40.50.720">
    <property type="entry name" value="NAD(P)-binding Rossmann-like Domain"/>
    <property type="match status" value="1"/>
</dbReference>
<dbReference type="InterPro" id="IPR036291">
    <property type="entry name" value="NAD(P)-bd_dom_sf"/>
</dbReference>
<protein>
    <submittedName>
        <fullName evidence="6">Short chain dehydrogenase</fullName>
    </submittedName>
</protein>
<dbReference type="FunFam" id="3.40.50.720:FF:000301">
    <property type="entry name" value="Hydroxysteroid dehydrogenase like 2"/>
    <property type="match status" value="1"/>
</dbReference>
<keyword evidence="4" id="KW-0560">Oxidoreductase</keyword>
<reference evidence="6 7" key="1">
    <citation type="journal article" date="2019" name="Emerg. Microbes Infect.">
        <title>Comprehensive subspecies identification of 175 nontuberculous mycobacteria species based on 7547 genomic profiles.</title>
        <authorList>
            <person name="Matsumoto Y."/>
            <person name="Kinjo T."/>
            <person name="Motooka D."/>
            <person name="Nabeya D."/>
            <person name="Jung N."/>
            <person name="Uechi K."/>
            <person name="Horii T."/>
            <person name="Iida T."/>
            <person name="Fujita J."/>
            <person name="Nakamura S."/>
        </authorList>
    </citation>
    <scope>NUCLEOTIDE SEQUENCE [LARGE SCALE GENOMIC DNA]</scope>
    <source>
        <strain evidence="6 7">JCM 30726</strain>
    </source>
</reference>
<keyword evidence="5" id="KW-0576">Peroxisome</keyword>
<name>A0A7I9ZE46_9MYCO</name>
<dbReference type="PRINTS" id="PR00081">
    <property type="entry name" value="GDHRDH"/>
</dbReference>
<evidence type="ECO:0000256" key="1">
    <source>
        <dbReference type="ARBA" id="ARBA00004275"/>
    </source>
</evidence>
<dbReference type="AlphaFoldDB" id="A0A7I9ZE46"/>
<dbReference type="GO" id="GO:0016491">
    <property type="term" value="F:oxidoreductase activity"/>
    <property type="evidence" value="ECO:0007669"/>
    <property type="project" value="UniProtKB-KW"/>
</dbReference>
<dbReference type="Pfam" id="PF00106">
    <property type="entry name" value="adh_short"/>
    <property type="match status" value="1"/>
</dbReference>
<evidence type="ECO:0000313" key="7">
    <source>
        <dbReference type="Proteomes" id="UP000465301"/>
    </source>
</evidence>
<organism evidence="6 7">
    <name type="scientific">Mycobacterium timonense</name>
    <dbReference type="NCBI Taxonomy" id="701043"/>
    <lineage>
        <taxon>Bacteria</taxon>
        <taxon>Bacillati</taxon>
        <taxon>Actinomycetota</taxon>
        <taxon>Actinomycetes</taxon>
        <taxon>Mycobacteriales</taxon>
        <taxon>Mycobacteriaceae</taxon>
        <taxon>Mycobacterium</taxon>
        <taxon>Mycobacterium avium complex (MAC)</taxon>
    </lineage>
</organism>
<dbReference type="InterPro" id="IPR051935">
    <property type="entry name" value="HSDL2"/>
</dbReference>
<comment type="similarity">
    <text evidence="2">Belongs to the short-chain dehydrogenases/reductases (SDR) family.</text>
</comment>
<dbReference type="PANTHER" id="PTHR42808">
    <property type="entry name" value="HYDROXYSTEROID DEHYDROGENASE-LIKE PROTEIN 2"/>
    <property type="match status" value="1"/>
</dbReference>
<evidence type="ECO:0000256" key="5">
    <source>
        <dbReference type="ARBA" id="ARBA00023140"/>
    </source>
</evidence>
<dbReference type="InterPro" id="IPR002347">
    <property type="entry name" value="SDR_fam"/>
</dbReference>
<comment type="subcellular location">
    <subcellularLocation>
        <location evidence="1">Peroxisome</location>
    </subcellularLocation>
</comment>
<sequence>MASLRSGGFIPPTNELYSYSIPRITAATAEGQQTVGSPDSRTLKHRVVVVTGASRGIGAAVAVRAAADGAAVALLAKTQMPNPKIAGTLAETADAVQRAGGRALSLTCDVRDAAAVAAAVEAVADAFGGIDIVVNNAGALDLRPTAQLPPKSLRRLLEVNVEGPFAVVQAALPYLRRSGNAHVVNVSPPLNMDPRWVGAHVAHTVGKYAESLLTLGWAEEFASVPIAVNSLWPATTIASTGMMVAMGEETVRAQARSPQIMAEAVHALVTRPAAACNGHFYTDEEILREEGRADLSEYLLAANEDDLTPNFYLPSAPVPTV</sequence>